<evidence type="ECO:0000313" key="2">
    <source>
        <dbReference type="EMBL" id="EPB75005.1"/>
    </source>
</evidence>
<proteinExistence type="predicted"/>
<dbReference type="Pfam" id="PF00078">
    <property type="entry name" value="RVT_1"/>
    <property type="match status" value="1"/>
</dbReference>
<accession>A0A0D6LSG4</accession>
<protein>
    <recommendedName>
        <fullName evidence="1">Reverse transcriptase domain-containing protein</fullName>
    </recommendedName>
</protein>
<dbReference type="PANTHER" id="PTHR47027:SF20">
    <property type="entry name" value="REVERSE TRANSCRIPTASE-LIKE PROTEIN WITH RNA-DIRECTED DNA POLYMERASE DOMAIN"/>
    <property type="match status" value="1"/>
</dbReference>
<dbReference type="InterPro" id="IPR000477">
    <property type="entry name" value="RT_dom"/>
</dbReference>
<dbReference type="PANTHER" id="PTHR47027">
    <property type="entry name" value="REVERSE TRANSCRIPTASE DOMAIN-CONTAINING PROTEIN"/>
    <property type="match status" value="1"/>
</dbReference>
<gene>
    <name evidence="2" type="ORF">ANCCEY_05924</name>
</gene>
<keyword evidence="3" id="KW-1185">Reference proteome</keyword>
<evidence type="ECO:0000259" key="1">
    <source>
        <dbReference type="Pfam" id="PF00078"/>
    </source>
</evidence>
<evidence type="ECO:0000313" key="3">
    <source>
        <dbReference type="Proteomes" id="UP000054495"/>
    </source>
</evidence>
<reference evidence="2 3" key="1">
    <citation type="submission" date="2013-05" db="EMBL/GenBank/DDBJ databases">
        <title>Draft genome of the parasitic nematode Anyclostoma ceylanicum.</title>
        <authorList>
            <person name="Mitreva M."/>
        </authorList>
    </citation>
    <scope>NUCLEOTIDE SEQUENCE [LARGE SCALE GENOMIC DNA]</scope>
</reference>
<sequence>MVDDVNEDYTLLVGTIIKIWNECRAEALNHASRRISSSTLALLGKRRHMDRQANHVEFAVLNRLCRQRLAEDHANFVRSRLLDAAHRKRSLKMEKRALEEHRLSIPCLKVPNGSRWPSRPEMENIMANFYTALYESNSGHTAVLSPEEEVPPFLTVLIDGERINHLRYANDIVLITRSPDDASEMLQRLDEEGSKAGLSINKTKTKVMRSAFSSRQPVILQGVPLEDVSEYVYLSRLLNMENDIKPEIARRGRSGWAAYNSIKSKAIDNKTSGQTAAARHCHNIHARP</sequence>
<dbReference type="EMBL" id="KE124919">
    <property type="protein sequence ID" value="EPB75005.1"/>
    <property type="molecule type" value="Genomic_DNA"/>
</dbReference>
<feature type="domain" description="Reverse transcriptase" evidence="1">
    <location>
        <begin position="162"/>
        <end position="209"/>
    </location>
</feature>
<organism evidence="2 3">
    <name type="scientific">Ancylostoma ceylanicum</name>
    <dbReference type="NCBI Taxonomy" id="53326"/>
    <lineage>
        <taxon>Eukaryota</taxon>
        <taxon>Metazoa</taxon>
        <taxon>Ecdysozoa</taxon>
        <taxon>Nematoda</taxon>
        <taxon>Chromadorea</taxon>
        <taxon>Rhabditida</taxon>
        <taxon>Rhabditina</taxon>
        <taxon>Rhabditomorpha</taxon>
        <taxon>Strongyloidea</taxon>
        <taxon>Ancylostomatidae</taxon>
        <taxon>Ancylostomatinae</taxon>
        <taxon>Ancylostoma</taxon>
    </lineage>
</organism>
<dbReference type="AlphaFoldDB" id="A0A0D6LSG4"/>
<dbReference type="Proteomes" id="UP000054495">
    <property type="component" value="Unassembled WGS sequence"/>
</dbReference>
<name>A0A0D6LSG4_9BILA</name>